<dbReference type="InterPro" id="IPR058594">
    <property type="entry name" value="PB1-like_dom_pln"/>
</dbReference>
<gene>
    <name evidence="2" type="ORF">KIW84_012021</name>
</gene>
<accession>A0A9D5BGJ4</accession>
<dbReference type="EMBL" id="JAMSHJ010000001">
    <property type="protein sequence ID" value="KAI5443199.1"/>
    <property type="molecule type" value="Genomic_DNA"/>
</dbReference>
<organism evidence="2 3">
    <name type="scientific">Pisum sativum</name>
    <name type="common">Garden pea</name>
    <name type="synonym">Lathyrus oleraceus</name>
    <dbReference type="NCBI Taxonomy" id="3888"/>
    <lineage>
        <taxon>Eukaryota</taxon>
        <taxon>Viridiplantae</taxon>
        <taxon>Streptophyta</taxon>
        <taxon>Embryophyta</taxon>
        <taxon>Tracheophyta</taxon>
        <taxon>Spermatophyta</taxon>
        <taxon>Magnoliopsida</taxon>
        <taxon>eudicotyledons</taxon>
        <taxon>Gunneridae</taxon>
        <taxon>Pentapetalae</taxon>
        <taxon>rosids</taxon>
        <taxon>fabids</taxon>
        <taxon>Fabales</taxon>
        <taxon>Fabaceae</taxon>
        <taxon>Papilionoideae</taxon>
        <taxon>50 kb inversion clade</taxon>
        <taxon>NPAAA clade</taxon>
        <taxon>Hologalegina</taxon>
        <taxon>IRL clade</taxon>
        <taxon>Fabeae</taxon>
        <taxon>Lathyrus</taxon>
    </lineage>
</organism>
<feature type="domain" description="PB1-like" evidence="1">
    <location>
        <begin position="1"/>
        <end position="75"/>
    </location>
</feature>
<reference evidence="2 3" key="1">
    <citation type="journal article" date="2022" name="Nat. Genet.">
        <title>Improved pea reference genome and pan-genome highlight genomic features and evolutionary characteristics.</title>
        <authorList>
            <person name="Yang T."/>
            <person name="Liu R."/>
            <person name="Luo Y."/>
            <person name="Hu S."/>
            <person name="Wang D."/>
            <person name="Wang C."/>
            <person name="Pandey M.K."/>
            <person name="Ge S."/>
            <person name="Xu Q."/>
            <person name="Li N."/>
            <person name="Li G."/>
            <person name="Huang Y."/>
            <person name="Saxena R.K."/>
            <person name="Ji Y."/>
            <person name="Li M."/>
            <person name="Yan X."/>
            <person name="He Y."/>
            <person name="Liu Y."/>
            <person name="Wang X."/>
            <person name="Xiang C."/>
            <person name="Varshney R.K."/>
            <person name="Ding H."/>
            <person name="Gao S."/>
            <person name="Zong X."/>
        </authorList>
    </citation>
    <scope>NUCLEOTIDE SEQUENCE [LARGE SCALE GENOMIC DNA]</scope>
    <source>
        <strain evidence="2 3">cv. Zhongwan 6</strain>
    </source>
</reference>
<dbReference type="Pfam" id="PF26130">
    <property type="entry name" value="PB1-like"/>
    <property type="match status" value="1"/>
</dbReference>
<keyword evidence="3" id="KW-1185">Reference proteome</keyword>
<name>A0A9D5BGJ4_PEA</name>
<proteinExistence type="predicted"/>
<protein>
    <recommendedName>
        <fullName evidence="1">PB1-like domain-containing protein</fullName>
    </recommendedName>
</protein>
<comment type="caution">
    <text evidence="2">The sequence shown here is derived from an EMBL/GenBank/DDBJ whole genome shotgun (WGS) entry which is preliminary data.</text>
</comment>
<dbReference type="AlphaFoldDB" id="A0A9D5BGJ4"/>
<evidence type="ECO:0000313" key="3">
    <source>
        <dbReference type="Proteomes" id="UP001058974"/>
    </source>
</evidence>
<dbReference type="Proteomes" id="UP001058974">
    <property type="component" value="Chromosome 1"/>
</dbReference>
<evidence type="ECO:0000313" key="2">
    <source>
        <dbReference type="EMBL" id="KAI5443199.1"/>
    </source>
</evidence>
<dbReference type="Gramene" id="Psat01G0202100-T1">
    <property type="protein sequence ID" value="KAI5443199.1"/>
    <property type="gene ID" value="KIW84_012021"/>
</dbReference>
<sequence length="236" mass="27104">MDSRFKCIVCHGDEFLEFKKLGYKGLEETRDVDPDFWSYFEVLSGLKDSGYPNVDTLWYYDQVEFNSMVLLKDDNCHEGTIEVENIVDKGEILDKGTTEAEIVVDEREILNKGTTKAETVVDEEDILNKGATKVEIVMDDTVDEGLNCNMEQDEGLAEDINLVDEVLNSNSIEDEGLGDLFEEYYSEYDCVGKGDWKTFKVPKRMDDYKWEFGTYFATKENFKDGIRTYAYTLVGT</sequence>
<evidence type="ECO:0000259" key="1">
    <source>
        <dbReference type="Pfam" id="PF26130"/>
    </source>
</evidence>